<sequence length="187" mass="20123">MRKESINFGRLVVQSLLAIGIHFVFAAVVVGIAYVMTSDPGYVAQEALDAANGTENAQLAIDYALEDGFALLMNWTVQVFIASIVLAIIFLASTASLSPQIEEDARSRKPLWAFLLIALIVLSMIMWWINVLDSGMAALLVGTAYIVTGLLGGLLLVLAFHFATATCVKPTMQRSVPLSAFLPSFGK</sequence>
<dbReference type="RefSeq" id="WP_169945712.1">
    <property type="nucleotide sequence ID" value="NZ_CP053015.1"/>
</dbReference>
<feature type="transmembrane region" description="Helical" evidence="1">
    <location>
        <begin position="12"/>
        <end position="36"/>
    </location>
</feature>
<protein>
    <submittedName>
        <fullName evidence="2">Uncharacterized protein</fullName>
    </submittedName>
</protein>
<proteinExistence type="predicted"/>
<keyword evidence="1" id="KW-0812">Transmembrane</keyword>
<name>A0A6M4ATK9_9SPHN</name>
<keyword evidence="3" id="KW-1185">Reference proteome</keyword>
<dbReference type="AlphaFoldDB" id="A0A6M4ATK9"/>
<evidence type="ECO:0000313" key="2">
    <source>
        <dbReference type="EMBL" id="QJQ32447.1"/>
    </source>
</evidence>
<feature type="transmembrane region" description="Helical" evidence="1">
    <location>
        <begin position="135"/>
        <end position="163"/>
    </location>
</feature>
<organism evidence="2 3">
    <name type="scientific">Sphingomonas lacunae</name>
    <dbReference type="NCBI Taxonomy" id="2698828"/>
    <lineage>
        <taxon>Bacteria</taxon>
        <taxon>Pseudomonadati</taxon>
        <taxon>Pseudomonadota</taxon>
        <taxon>Alphaproteobacteria</taxon>
        <taxon>Sphingomonadales</taxon>
        <taxon>Sphingomonadaceae</taxon>
        <taxon>Sphingomonas</taxon>
    </lineage>
</organism>
<dbReference type="Proteomes" id="UP000503018">
    <property type="component" value="Chromosome"/>
</dbReference>
<dbReference type="EMBL" id="CP053015">
    <property type="protein sequence ID" value="QJQ32447.1"/>
    <property type="molecule type" value="Genomic_DNA"/>
</dbReference>
<reference evidence="2 3" key="1">
    <citation type="submission" date="2020-01" db="EMBL/GenBank/DDBJ databases">
        <title>Sphingomonas sp. strain CSW-10.</title>
        <authorList>
            <person name="Chen W.-M."/>
        </authorList>
    </citation>
    <scope>NUCLEOTIDE SEQUENCE [LARGE SCALE GENOMIC DNA]</scope>
    <source>
        <strain evidence="2 3">CSW-10</strain>
    </source>
</reference>
<keyword evidence="1" id="KW-0472">Membrane</keyword>
<feature type="transmembrane region" description="Helical" evidence="1">
    <location>
        <begin position="75"/>
        <end position="98"/>
    </location>
</feature>
<gene>
    <name evidence="2" type="ORF">GV829_08280</name>
</gene>
<keyword evidence="1" id="KW-1133">Transmembrane helix</keyword>
<dbReference type="KEGG" id="slan:GV829_08280"/>
<evidence type="ECO:0000313" key="3">
    <source>
        <dbReference type="Proteomes" id="UP000503018"/>
    </source>
</evidence>
<accession>A0A6M4ATK9</accession>
<feature type="transmembrane region" description="Helical" evidence="1">
    <location>
        <begin position="110"/>
        <end position="129"/>
    </location>
</feature>
<evidence type="ECO:0000256" key="1">
    <source>
        <dbReference type="SAM" id="Phobius"/>
    </source>
</evidence>